<keyword evidence="3 4" id="KW-0342">GTP-binding</keyword>
<feature type="binding site" evidence="4">
    <location>
        <begin position="111"/>
        <end position="113"/>
    </location>
    <ligand>
        <name>GTP</name>
        <dbReference type="ChEBI" id="CHEBI:37565"/>
    </ligand>
</feature>
<dbReference type="Pfam" id="PF12327">
    <property type="entry name" value="FtsZ_C"/>
    <property type="match status" value="1"/>
</dbReference>
<dbReference type="PRINTS" id="PR00423">
    <property type="entry name" value="CELLDVISFTSZ"/>
</dbReference>
<evidence type="ECO:0000256" key="7">
    <source>
        <dbReference type="SAM" id="MobiDB-lite"/>
    </source>
</evidence>
<evidence type="ECO:0000313" key="11">
    <source>
        <dbReference type="Proteomes" id="UP001139104"/>
    </source>
</evidence>
<feature type="region of interest" description="Disordered" evidence="7">
    <location>
        <begin position="518"/>
        <end position="599"/>
    </location>
</feature>
<dbReference type="EMBL" id="JAIVFP010000001">
    <property type="protein sequence ID" value="MCI4683955.1"/>
    <property type="molecule type" value="Genomic_DNA"/>
</dbReference>
<dbReference type="InterPro" id="IPR037103">
    <property type="entry name" value="Tubulin/FtsZ-like_C"/>
</dbReference>
<keyword evidence="11" id="KW-1185">Reference proteome</keyword>
<feature type="region of interest" description="Disordered" evidence="7">
    <location>
        <begin position="350"/>
        <end position="419"/>
    </location>
</feature>
<evidence type="ECO:0000259" key="8">
    <source>
        <dbReference type="SMART" id="SM00864"/>
    </source>
</evidence>
<evidence type="ECO:0000256" key="4">
    <source>
        <dbReference type="HAMAP-Rule" id="MF_00909"/>
    </source>
</evidence>
<dbReference type="Gene3D" id="3.40.50.1440">
    <property type="entry name" value="Tubulin/FtsZ, GTPase domain"/>
    <property type="match status" value="1"/>
</dbReference>
<accession>A0ABS9Z9D1</accession>
<dbReference type="InterPro" id="IPR000158">
    <property type="entry name" value="Cell_div_FtsZ"/>
</dbReference>
<evidence type="ECO:0000313" key="10">
    <source>
        <dbReference type="EMBL" id="MCI4683955.1"/>
    </source>
</evidence>
<dbReference type="InterPro" id="IPR036525">
    <property type="entry name" value="Tubulin/FtsZ_GTPase_sf"/>
</dbReference>
<evidence type="ECO:0000256" key="2">
    <source>
        <dbReference type="ARBA" id="ARBA00022741"/>
    </source>
</evidence>
<name>A0ABS9Z9D1_9HYPH</name>
<feature type="compositionally biased region" description="Low complexity" evidence="7">
    <location>
        <begin position="409"/>
        <end position="419"/>
    </location>
</feature>
<feature type="domain" description="Tubulin/FtsZ 2-layer sandwich" evidence="9">
    <location>
        <begin position="210"/>
        <end position="328"/>
    </location>
</feature>
<sequence length="599" mass="63212">MTINLKAPELRELKPRIMVCGVGGAGGNAVNNMIASGLAGVDFIVANTDAQALTSSRAERIIQMGLQVTEGLGAGSQPEVGRASAEEAIEEIRDHLAGAHMCFVTAGMGGGTGTGAAPVIARAARELGILTVGVVTKPFQFEGVRRMRIADNGIEDLHQSVDTLIVIPNQNLFRVANEKTTFADAFSMADQVLYSGVACITDLMVREGLINLDFADVRAIMRDMGKAMMGTGEATGERRAILAAEAAIANPLLDEVSMKGAKGLLISITGGNDLTLYEVDEAASRIRQEVDEDANIILGATFDQGLEGVIRVSVVATGIDKPAGATDMNDQRGAAEAAERLRMQAASRQAETVQAARPAAPAPAPEGYYAAQAQQPATAQAQPAPAYAPQPAPAYAPQPAPAYAPQPAPAYAQQPQTAAEVAYAPHHPDVQIKRMAPPPAVYQEPPAPPARRPEAHAIQEPFVPPPAEQPMRAPRMPNIDELPLPGQNLIRASQQHGQETRRRTLLERLATFGMSRAEEQAAGAPMAPPALGAPQAPAGAQPPMGYAPPRQAQPSPVHAEYAKRPPAQRPAAIDPNGRGYPRAEDDHLEIPAFLRRQSN</sequence>
<evidence type="ECO:0000256" key="5">
    <source>
        <dbReference type="NCBIfam" id="TIGR00065"/>
    </source>
</evidence>
<dbReference type="NCBIfam" id="TIGR00065">
    <property type="entry name" value="ftsZ"/>
    <property type="match status" value="1"/>
</dbReference>
<keyword evidence="4 6" id="KW-0131">Cell cycle</keyword>
<dbReference type="PROSITE" id="PS01134">
    <property type="entry name" value="FTSZ_1"/>
    <property type="match status" value="1"/>
</dbReference>
<feature type="binding site" evidence="4">
    <location>
        <position position="146"/>
    </location>
    <ligand>
        <name>GTP</name>
        <dbReference type="ChEBI" id="CHEBI:37565"/>
    </ligand>
</feature>
<keyword evidence="4" id="KW-0963">Cytoplasm</keyword>
<dbReference type="Proteomes" id="UP001139104">
    <property type="component" value="Unassembled WGS sequence"/>
</dbReference>
<reference evidence="10" key="1">
    <citation type="journal article" date="2022" name="ISME J.">
        <title>Identification of active gaseous-alkane degraders at natural gas seeps.</title>
        <authorList>
            <person name="Farhan Ul Haque M."/>
            <person name="Hernandez M."/>
            <person name="Crombie A.T."/>
            <person name="Murrell J.C."/>
        </authorList>
    </citation>
    <scope>NUCLEOTIDE SEQUENCE</scope>
    <source>
        <strain evidence="10">PC2</strain>
    </source>
</reference>
<evidence type="ECO:0000256" key="3">
    <source>
        <dbReference type="ARBA" id="ARBA00023134"/>
    </source>
</evidence>
<dbReference type="SMART" id="SM00865">
    <property type="entry name" value="Tubulin_C"/>
    <property type="match status" value="1"/>
</dbReference>
<evidence type="ECO:0000259" key="9">
    <source>
        <dbReference type="SMART" id="SM00865"/>
    </source>
</evidence>
<dbReference type="SUPFAM" id="SSF52490">
    <property type="entry name" value="Tubulin nucleotide-binding domain-like"/>
    <property type="match status" value="1"/>
</dbReference>
<dbReference type="PANTHER" id="PTHR30314">
    <property type="entry name" value="CELL DIVISION PROTEIN FTSZ-RELATED"/>
    <property type="match status" value="1"/>
</dbReference>
<dbReference type="InterPro" id="IPR024757">
    <property type="entry name" value="FtsZ_C"/>
</dbReference>
<dbReference type="InterPro" id="IPR003008">
    <property type="entry name" value="Tubulin_FtsZ_GTPase"/>
</dbReference>
<feature type="compositionally biased region" description="Low complexity" evidence="7">
    <location>
        <begin position="520"/>
        <end position="549"/>
    </location>
</feature>
<protein>
    <recommendedName>
        <fullName evidence="4 5">Cell division protein FtsZ</fullName>
    </recommendedName>
</protein>
<dbReference type="GO" id="GO:0051301">
    <property type="term" value="P:cell division"/>
    <property type="evidence" value="ECO:0007669"/>
    <property type="project" value="UniProtKB-KW"/>
</dbReference>
<gene>
    <name evidence="4 10" type="primary">ftsZ</name>
    <name evidence="10" type="ORF">K2U94_14510</name>
</gene>
<dbReference type="CDD" id="cd02201">
    <property type="entry name" value="FtsZ_type1"/>
    <property type="match status" value="1"/>
</dbReference>
<dbReference type="PROSITE" id="PS01135">
    <property type="entry name" value="FTSZ_2"/>
    <property type="match status" value="1"/>
</dbReference>
<feature type="binding site" evidence="4">
    <location>
        <position position="190"/>
    </location>
    <ligand>
        <name>GTP</name>
        <dbReference type="ChEBI" id="CHEBI:37565"/>
    </ligand>
</feature>
<dbReference type="PANTHER" id="PTHR30314:SF3">
    <property type="entry name" value="MITOCHONDRIAL DIVISION PROTEIN FSZA"/>
    <property type="match status" value="1"/>
</dbReference>
<dbReference type="InterPro" id="IPR018316">
    <property type="entry name" value="Tubulin/FtsZ_2-layer-sand-dom"/>
</dbReference>
<comment type="similarity">
    <text evidence="1 4 6">Belongs to the FtsZ family.</text>
</comment>
<feature type="binding site" evidence="4">
    <location>
        <begin position="24"/>
        <end position="28"/>
    </location>
    <ligand>
        <name>GTP</name>
        <dbReference type="ChEBI" id="CHEBI:37565"/>
    </ligand>
</feature>
<dbReference type="SUPFAM" id="SSF55307">
    <property type="entry name" value="Tubulin C-terminal domain-like"/>
    <property type="match status" value="1"/>
</dbReference>
<dbReference type="SMART" id="SM00864">
    <property type="entry name" value="Tubulin"/>
    <property type="match status" value="1"/>
</dbReference>
<keyword evidence="2 4" id="KW-0547">Nucleotide-binding</keyword>
<comment type="subunit">
    <text evidence="4">Homodimer. Polymerizes to form a dynamic ring structure in a strictly GTP-dependent manner. Interacts directly with several other division proteins.</text>
</comment>
<evidence type="ECO:0000256" key="6">
    <source>
        <dbReference type="RuleBase" id="RU000631"/>
    </source>
</evidence>
<dbReference type="InterPro" id="IPR008280">
    <property type="entry name" value="Tub_FtsZ_C"/>
</dbReference>
<dbReference type="Gene3D" id="3.30.1330.20">
    <property type="entry name" value="Tubulin/FtsZ, C-terminal domain"/>
    <property type="match status" value="1"/>
</dbReference>
<keyword evidence="4 6" id="KW-0132">Cell division</keyword>
<feature type="binding site" evidence="4">
    <location>
        <position position="142"/>
    </location>
    <ligand>
        <name>GTP</name>
        <dbReference type="ChEBI" id="CHEBI:37565"/>
    </ligand>
</feature>
<comment type="function">
    <text evidence="4 6">Essential cell division protein that forms a contractile ring structure (Z ring) at the future cell division site. The regulation of the ring assembly controls the timing and the location of cell division. One of the functions of the FtsZ ring is to recruit other cell division proteins to the septum to produce a new cell wall between the dividing cells. Binds GTP and shows GTPase activity.</text>
</comment>
<dbReference type="HAMAP" id="MF_00909">
    <property type="entry name" value="FtsZ"/>
    <property type="match status" value="1"/>
</dbReference>
<dbReference type="InterPro" id="IPR045061">
    <property type="entry name" value="FtsZ/CetZ"/>
</dbReference>
<comment type="subcellular location">
    <subcellularLocation>
        <location evidence="4">Cytoplasm</location>
    </subcellularLocation>
    <text evidence="4">Assembles at midcell at the inner surface of the cytoplasmic membrane.</text>
</comment>
<comment type="caution">
    <text evidence="10">The sequence shown here is derived from an EMBL/GenBank/DDBJ whole genome shotgun (WGS) entry which is preliminary data.</text>
</comment>
<feature type="compositionally biased region" description="Pro residues" evidence="7">
    <location>
        <begin position="386"/>
        <end position="408"/>
    </location>
</feature>
<evidence type="ECO:0000256" key="1">
    <source>
        <dbReference type="ARBA" id="ARBA00009690"/>
    </source>
</evidence>
<dbReference type="InterPro" id="IPR020805">
    <property type="entry name" value="Cell_div_FtsZ_CS"/>
</dbReference>
<feature type="domain" description="Tubulin/FtsZ GTPase" evidence="8">
    <location>
        <begin position="16"/>
        <end position="208"/>
    </location>
</feature>
<proteinExistence type="inferred from homology"/>
<feature type="compositionally biased region" description="Low complexity" evidence="7">
    <location>
        <begin position="354"/>
        <end position="385"/>
    </location>
</feature>
<organism evidence="10 11">
    <name type="scientific">Candidatus Rhodoblastus alkanivorans</name>
    <dbReference type="NCBI Taxonomy" id="2954117"/>
    <lineage>
        <taxon>Bacteria</taxon>
        <taxon>Pseudomonadati</taxon>
        <taxon>Pseudomonadota</taxon>
        <taxon>Alphaproteobacteria</taxon>
        <taxon>Hyphomicrobiales</taxon>
        <taxon>Rhodoblastaceae</taxon>
        <taxon>Rhodoblastus</taxon>
    </lineage>
</organism>
<dbReference type="Pfam" id="PF00091">
    <property type="entry name" value="Tubulin"/>
    <property type="match status" value="1"/>
</dbReference>
<dbReference type="RefSeq" id="WP_243067872.1">
    <property type="nucleotide sequence ID" value="NZ_JAIVFK010000024.1"/>
</dbReference>
<keyword evidence="4 6" id="KW-0717">Septation</keyword>